<dbReference type="InterPro" id="IPR005025">
    <property type="entry name" value="FMN_Rdtase-like_dom"/>
</dbReference>
<evidence type="ECO:0000313" key="2">
    <source>
        <dbReference type="EMBL" id="MDN3202806.1"/>
    </source>
</evidence>
<evidence type="ECO:0000259" key="1">
    <source>
        <dbReference type="Pfam" id="PF03358"/>
    </source>
</evidence>
<dbReference type="InterPro" id="IPR029039">
    <property type="entry name" value="Flavoprotein-like_sf"/>
</dbReference>
<name>A0ABT7Y8I1_9BACT</name>
<organism evidence="2 3">
    <name type="scientific">Algoriphagus sediminis</name>
    <dbReference type="NCBI Taxonomy" id="3057113"/>
    <lineage>
        <taxon>Bacteria</taxon>
        <taxon>Pseudomonadati</taxon>
        <taxon>Bacteroidota</taxon>
        <taxon>Cytophagia</taxon>
        <taxon>Cytophagales</taxon>
        <taxon>Cyclobacteriaceae</taxon>
        <taxon>Algoriphagus</taxon>
    </lineage>
</organism>
<dbReference type="EMBL" id="JAUEPH010000001">
    <property type="protein sequence ID" value="MDN3202806.1"/>
    <property type="molecule type" value="Genomic_DNA"/>
</dbReference>
<dbReference type="Pfam" id="PF03358">
    <property type="entry name" value="FMN_red"/>
    <property type="match status" value="1"/>
</dbReference>
<dbReference type="SUPFAM" id="SSF52218">
    <property type="entry name" value="Flavoproteins"/>
    <property type="match status" value="1"/>
</dbReference>
<dbReference type="Proteomes" id="UP001171916">
    <property type="component" value="Unassembled WGS sequence"/>
</dbReference>
<feature type="domain" description="NADPH-dependent FMN reductase-like" evidence="1">
    <location>
        <begin position="22"/>
        <end position="153"/>
    </location>
</feature>
<protein>
    <submittedName>
        <fullName evidence="2">Flavodoxin family protein</fullName>
    </submittedName>
</protein>
<comment type="caution">
    <text evidence="2">The sequence shown here is derived from an EMBL/GenBank/DDBJ whole genome shotgun (WGS) entry which is preliminary data.</text>
</comment>
<dbReference type="Gene3D" id="3.40.50.360">
    <property type="match status" value="1"/>
</dbReference>
<proteinExistence type="predicted"/>
<evidence type="ECO:0000313" key="3">
    <source>
        <dbReference type="Proteomes" id="UP001171916"/>
    </source>
</evidence>
<accession>A0ABT7Y8I1</accession>
<sequence>MNPRFQGLKAMYINCTLKKSPDPSHTETLMSLSKGIMKREGVEVDEIRLVDHEVPPGVYPDMIEHGWFRDEWPEIFKRIFASDILIIGTPIWLGEKSSVATKLIERLYSMSGKTNDKGQYLFYGKVGGCLITGNEDGAKHCAMGILYALQHVGYSIPPQADSGWLGEIGPGPSYGDTEWDGKKLDTPVGLDSDFTNRNTTFMTYNLMHLASILKSNNGYPNLGNSSKDWNEGTRWNFDNPEYR</sequence>
<gene>
    <name evidence="2" type="ORF">QVH07_01540</name>
</gene>
<dbReference type="RefSeq" id="WP_289998363.1">
    <property type="nucleotide sequence ID" value="NZ_JAUEPH010000001.1"/>
</dbReference>
<keyword evidence="3" id="KW-1185">Reference proteome</keyword>
<reference evidence="2" key="1">
    <citation type="submission" date="2023-06" db="EMBL/GenBank/DDBJ databases">
        <title>Robiginitalea aurantiacus sp. nov. and Algoriphagus sediminis sp. nov., isolated from coastal sediment.</title>
        <authorList>
            <person name="Zhou Z.Y."/>
            <person name="An J."/>
            <person name="Jia Y.W."/>
            <person name="Du Z.J."/>
        </authorList>
    </citation>
    <scope>NUCLEOTIDE SEQUENCE</scope>
    <source>
        <strain evidence="2">C2-7</strain>
    </source>
</reference>